<reference evidence="2 4" key="2">
    <citation type="journal article" date="2015" name="Viruses">
        <title>The complete sequence of the first Spodoptera frugiperda Betabaculovirus genome: a natural multiple recombinant virus.</title>
        <authorList>
            <person name="Cuartas P.E."/>
            <person name="Barrera G.P."/>
            <person name="Belaich M.N."/>
            <person name="Barreto E."/>
            <person name="Ghiringhelli P.D."/>
            <person name="Villamizar L.F."/>
        </authorList>
    </citation>
    <scope>NUCLEOTIDE SEQUENCE [LARGE SCALE GENOMIC DNA]</scope>
    <source>
        <strain evidence="2">VG008</strain>
    </source>
</reference>
<evidence type="ECO:0000313" key="2">
    <source>
        <dbReference type="EMBL" id="AJK91765.1"/>
    </source>
</evidence>
<dbReference type="KEGG" id="vg:23632106"/>
<dbReference type="OrthoDB" id="22495at10239"/>
<dbReference type="InterPro" id="IPR009261">
    <property type="entry name" value="AcMNPV_AC78"/>
</dbReference>
<keyword evidence="1" id="KW-0472">Membrane</keyword>
<name>A0A0C5B372_9BBAC</name>
<reference evidence="3" key="3">
    <citation type="journal article" date="2018" name="PLoS ONE">
        <title>Genomic analysis of an Argentinean isolate of Spodoptera frugiperda granulovirus reveals that various baculoviruses code for Lef-7 proteins with three F-box domains.</title>
        <authorList>
            <person name="Ferrelli M.L."/>
            <person name="Pidre M.L."/>
            <person name="Ghiringhelli P.D."/>
            <person name="Torres S."/>
            <person name="Fabre M.L."/>
            <person name="Masson T."/>
            <person name="Cedola M.T."/>
            <person name="Sciocco-Cap A."/>
            <person name="Romanowski V."/>
        </authorList>
    </citation>
    <scope>NUCLEOTIDE SEQUENCE</scope>
    <source>
        <strain evidence="3">ARG</strain>
    </source>
</reference>
<evidence type="ECO:0000256" key="1">
    <source>
        <dbReference type="SAM" id="Phobius"/>
    </source>
</evidence>
<reference evidence="2" key="1">
    <citation type="submission" date="2014-08" db="EMBL/GenBank/DDBJ databases">
        <authorList>
            <person name="Cuartas Otalora P.E."/>
            <person name="Barrera Cubillos G.P."/>
            <person name="Barreto Hernandez E."/>
            <person name="Belaich M.N."/>
            <person name="Ghiringhelli P.D."/>
            <person name="Villamizar Rivero L.F."/>
        </authorList>
    </citation>
    <scope>NUCLEOTIDE SEQUENCE</scope>
    <source>
        <strain evidence="2">VG008</strain>
    </source>
</reference>
<dbReference type="Pfam" id="PF06024">
    <property type="entry name" value="Orf78"/>
    <property type="match status" value="1"/>
</dbReference>
<evidence type="ECO:0000313" key="4">
    <source>
        <dbReference type="Proteomes" id="UP000201335"/>
    </source>
</evidence>
<keyword evidence="1" id="KW-1133">Transmembrane helix</keyword>
<evidence type="ECO:0000313" key="3">
    <source>
        <dbReference type="EMBL" id="AXS01128.1"/>
    </source>
</evidence>
<proteinExistence type="predicted"/>
<organism evidence="2 4">
    <name type="scientific">Spodoptera frugiperda granulovirus</name>
    <dbReference type="NCBI Taxonomy" id="307454"/>
    <lineage>
        <taxon>Viruses</taxon>
        <taxon>Viruses incertae sedis</taxon>
        <taxon>Naldaviricetes</taxon>
        <taxon>Lefavirales</taxon>
        <taxon>Baculoviridae</taxon>
        <taxon>Betabaculovirus</taxon>
        <taxon>Betabaculovirus spofrugiperdae</taxon>
    </lineage>
</organism>
<keyword evidence="4" id="KW-1185">Reference proteome</keyword>
<feature type="transmembrane region" description="Helical" evidence="1">
    <location>
        <begin position="62"/>
        <end position="84"/>
    </location>
</feature>
<protein>
    <submittedName>
        <fullName evidence="3">Ac78</fullName>
    </submittedName>
    <submittedName>
        <fullName evidence="2">ORF104</fullName>
    </submittedName>
</protein>
<dbReference type="RefSeq" id="YP_009121889.1">
    <property type="nucleotide sequence ID" value="NC_026511.1"/>
</dbReference>
<dbReference type="GeneID" id="23632106"/>
<dbReference type="EMBL" id="MH170055">
    <property type="protein sequence ID" value="AXS01128.1"/>
    <property type="molecule type" value="Genomic_DNA"/>
</dbReference>
<dbReference type="EMBL" id="KM371112">
    <property type="protein sequence ID" value="AJK91765.1"/>
    <property type="molecule type" value="Genomic_DNA"/>
</dbReference>
<sequence>MQHLDIPFERLNLPDVVEAIPLKLAYNDDKQQQEQQDPVTPSAQAVYGADNKETVPPTDTNVWFIALTCITVLVVILLISYYIVVSLRTQNFVEDDEYEQTFD</sequence>
<keyword evidence="1" id="KW-0812">Transmembrane</keyword>
<dbReference type="Proteomes" id="UP000201335">
    <property type="component" value="Segment"/>
</dbReference>
<accession>A0A0C5B372</accession>